<name>A0A2T2P2F8_CORCC</name>
<proteinExistence type="predicted"/>
<organism evidence="1 2">
    <name type="scientific">Corynespora cassiicola Philippines</name>
    <dbReference type="NCBI Taxonomy" id="1448308"/>
    <lineage>
        <taxon>Eukaryota</taxon>
        <taxon>Fungi</taxon>
        <taxon>Dikarya</taxon>
        <taxon>Ascomycota</taxon>
        <taxon>Pezizomycotina</taxon>
        <taxon>Dothideomycetes</taxon>
        <taxon>Pleosporomycetidae</taxon>
        <taxon>Pleosporales</taxon>
        <taxon>Corynesporascaceae</taxon>
        <taxon>Corynespora</taxon>
    </lineage>
</organism>
<evidence type="ECO:0000313" key="1">
    <source>
        <dbReference type="EMBL" id="PSN71696.1"/>
    </source>
</evidence>
<dbReference type="Proteomes" id="UP000240883">
    <property type="component" value="Unassembled WGS sequence"/>
</dbReference>
<sequence length="602" mass="68265">MSSPHPLPQAADRKLVDQFLRHDAPRFHEAFNKAVTTVTPQTVPQKPVFSIDFIDDVKTQKNLESYRIFTKYSDQGKSPTWDDVKKEAEDAMQRTQNRDKMGRTTRATNRVVIWIPTIQAWMKPLSENHYTATVCSALALFFEAAVKLSKTREEVMKMLGSLSETVDSAGDMLRIYEPDALLYQKAEKLFVAILEGTVAMVHWLDKGRLKEFAKVLWLQGGYGEQLQERMNLITSAAQTFGDRVNSLLHLRVQQVHQIVSHTDNQLGGQFDRLEERIERSAERILQAFEDRMRKHFLSSNFLPGNYDNMRDHQNIASYHQPFRIPVNKLLEVLQLDPNLTANDLAQSPAPEAAQSDDEYRALWILETPLFRDWTVSQTSGLFVANDLMRESRIDGSSGALTSLSTRFIGVLQSLRPMAIPLYYYCGLHSSPNDPLAGIHGLMKALNHQLLQHFAGELPFIDEPLYAGLAQNDGRSQFELFQRLLYKMSRVTVFCIIDDISAFDNDLWGPGLAPLVDFFSQLSRTLDDAAAATRYQTMPKLKVFFTVPAMGHTLAEVFQHVNQVSAPEGGLDMIMGMEDSYMQDSIGQLQAPDSTTHSWHSMQ</sequence>
<dbReference type="OrthoDB" id="5419927at2759"/>
<keyword evidence="2" id="KW-1185">Reference proteome</keyword>
<dbReference type="EMBL" id="KZ678130">
    <property type="protein sequence ID" value="PSN71696.1"/>
    <property type="molecule type" value="Genomic_DNA"/>
</dbReference>
<dbReference type="PANTHER" id="PTHR40619">
    <property type="entry name" value="FUNGAL STAND N-TERMINAL GOODBYE DOMAIN-CONTAINING PROTEIN"/>
    <property type="match status" value="1"/>
</dbReference>
<evidence type="ECO:0000313" key="2">
    <source>
        <dbReference type="Proteomes" id="UP000240883"/>
    </source>
</evidence>
<dbReference type="AlphaFoldDB" id="A0A2T2P2F8"/>
<dbReference type="STRING" id="1448308.A0A2T2P2F8"/>
<protein>
    <submittedName>
        <fullName evidence="1">Uncharacterized protein</fullName>
    </submittedName>
</protein>
<reference evidence="1 2" key="1">
    <citation type="journal article" date="2018" name="Front. Microbiol.">
        <title>Genome-Wide Analysis of Corynespora cassiicola Leaf Fall Disease Putative Effectors.</title>
        <authorList>
            <person name="Lopez D."/>
            <person name="Ribeiro S."/>
            <person name="Label P."/>
            <person name="Fumanal B."/>
            <person name="Venisse J.S."/>
            <person name="Kohler A."/>
            <person name="de Oliveira R.R."/>
            <person name="Labutti K."/>
            <person name="Lipzen A."/>
            <person name="Lail K."/>
            <person name="Bauer D."/>
            <person name="Ohm R.A."/>
            <person name="Barry K.W."/>
            <person name="Spatafora J."/>
            <person name="Grigoriev I.V."/>
            <person name="Martin F.M."/>
            <person name="Pujade-Renaud V."/>
        </authorList>
    </citation>
    <scope>NUCLEOTIDE SEQUENCE [LARGE SCALE GENOMIC DNA]</scope>
    <source>
        <strain evidence="1 2">Philippines</strain>
    </source>
</reference>
<dbReference type="PANTHER" id="PTHR40619:SF3">
    <property type="entry name" value="FUNGAL STAND N-TERMINAL GOODBYE DOMAIN-CONTAINING PROTEIN"/>
    <property type="match status" value="1"/>
</dbReference>
<accession>A0A2T2P2F8</accession>
<gene>
    <name evidence="1" type="ORF">BS50DRAFT_583346</name>
</gene>